<dbReference type="Proteomes" id="UP000807469">
    <property type="component" value="Unassembled WGS sequence"/>
</dbReference>
<dbReference type="EMBL" id="MU155140">
    <property type="protein sequence ID" value="KAF9484759.1"/>
    <property type="molecule type" value="Genomic_DNA"/>
</dbReference>
<sequence length="430" mass="46326">MGIGTTMKNMLGSETEAEHEARLGKGTTSDAPGSTTARSAELTNNPSNVSNTSRTNRLPAGTGPGTSGKADPVSTDTRSGRRATELADEQEWERSRAGGTIEGYGTDAAAAAGGSLSASHQATGIRHSHSPSTKRASGVEQGVGGTTLSNAPQSGLGNVTQTTTGTMSMPTPNIEGQRSAAISEGHQFGHSRINAKDAMPTANSQEDTNQLKPVTHERVRHLETEEVSRVKDLERHIHHIQHHTQPVVASEVLPEQVREQLHPVTLIKEKHANKPEDHTLFEGQVFQNHDTLSHGAKERTVIDKGTTINEHVHHHVHHVIQPVIEKETIEKQVIHTTVPIHEITHEAPVVHQSQTHAPVPLEHFLSRGGSLSGAVSQEEIGSKVLNTGQCAREVEGVAEKLERDLNLAPSDLHKHTHLEETSRPVVSSRN</sequence>
<protein>
    <recommendedName>
        <fullName evidence="4">Allergen</fullName>
    </recommendedName>
</protein>
<dbReference type="OrthoDB" id="2118965at2759"/>
<feature type="compositionally biased region" description="Polar residues" evidence="1">
    <location>
        <begin position="26"/>
        <end position="56"/>
    </location>
</feature>
<name>A0A9P5ZBR6_9AGAR</name>
<gene>
    <name evidence="2" type="ORF">BDN70DRAFT_849033</name>
</gene>
<feature type="compositionally biased region" description="Polar residues" evidence="1">
    <location>
        <begin position="146"/>
        <end position="159"/>
    </location>
</feature>
<evidence type="ECO:0000313" key="2">
    <source>
        <dbReference type="EMBL" id="KAF9484759.1"/>
    </source>
</evidence>
<feature type="compositionally biased region" description="Basic and acidic residues" evidence="1">
    <location>
        <begin position="408"/>
        <end position="422"/>
    </location>
</feature>
<organism evidence="2 3">
    <name type="scientific">Pholiota conissans</name>
    <dbReference type="NCBI Taxonomy" id="109636"/>
    <lineage>
        <taxon>Eukaryota</taxon>
        <taxon>Fungi</taxon>
        <taxon>Dikarya</taxon>
        <taxon>Basidiomycota</taxon>
        <taxon>Agaricomycotina</taxon>
        <taxon>Agaricomycetes</taxon>
        <taxon>Agaricomycetidae</taxon>
        <taxon>Agaricales</taxon>
        <taxon>Agaricineae</taxon>
        <taxon>Strophariaceae</taxon>
        <taxon>Pholiota</taxon>
    </lineage>
</organism>
<feature type="region of interest" description="Disordered" evidence="1">
    <location>
        <begin position="1"/>
        <end position="171"/>
    </location>
</feature>
<feature type="compositionally biased region" description="Low complexity" evidence="1">
    <location>
        <begin position="160"/>
        <end position="171"/>
    </location>
</feature>
<evidence type="ECO:0000256" key="1">
    <source>
        <dbReference type="SAM" id="MobiDB-lite"/>
    </source>
</evidence>
<reference evidence="2" key="1">
    <citation type="submission" date="2020-11" db="EMBL/GenBank/DDBJ databases">
        <authorList>
            <consortium name="DOE Joint Genome Institute"/>
            <person name="Ahrendt S."/>
            <person name="Riley R."/>
            <person name="Andreopoulos W."/>
            <person name="Labutti K."/>
            <person name="Pangilinan J."/>
            <person name="Ruiz-Duenas F.J."/>
            <person name="Barrasa J.M."/>
            <person name="Sanchez-Garcia M."/>
            <person name="Camarero S."/>
            <person name="Miyauchi S."/>
            <person name="Serrano A."/>
            <person name="Linde D."/>
            <person name="Babiker R."/>
            <person name="Drula E."/>
            <person name="Ayuso-Fernandez I."/>
            <person name="Pacheco R."/>
            <person name="Padilla G."/>
            <person name="Ferreira P."/>
            <person name="Barriuso J."/>
            <person name="Kellner H."/>
            <person name="Castanera R."/>
            <person name="Alfaro M."/>
            <person name="Ramirez L."/>
            <person name="Pisabarro A.G."/>
            <person name="Kuo A."/>
            <person name="Tritt A."/>
            <person name="Lipzen A."/>
            <person name="He G."/>
            <person name="Yan M."/>
            <person name="Ng V."/>
            <person name="Cullen D."/>
            <person name="Martin F."/>
            <person name="Rosso M.-N."/>
            <person name="Henrissat B."/>
            <person name="Hibbett D."/>
            <person name="Martinez A.T."/>
            <person name="Grigoriev I.V."/>
        </authorList>
    </citation>
    <scope>NUCLEOTIDE SEQUENCE</scope>
    <source>
        <strain evidence="2">CIRM-BRFM 674</strain>
    </source>
</reference>
<dbReference type="PANTHER" id="PTHR38703:SF1">
    <property type="entry name" value="ALLERGEN"/>
    <property type="match status" value="1"/>
</dbReference>
<proteinExistence type="predicted"/>
<keyword evidence="3" id="KW-1185">Reference proteome</keyword>
<comment type="caution">
    <text evidence="2">The sequence shown here is derived from an EMBL/GenBank/DDBJ whole genome shotgun (WGS) entry which is preliminary data.</text>
</comment>
<feature type="region of interest" description="Disordered" evidence="1">
    <location>
        <begin position="408"/>
        <end position="430"/>
    </location>
</feature>
<evidence type="ECO:0000313" key="3">
    <source>
        <dbReference type="Proteomes" id="UP000807469"/>
    </source>
</evidence>
<dbReference type="PANTHER" id="PTHR38703">
    <property type="entry name" value="CHROMOSOME 8, WHOLE GENOME SHOTGUN SEQUENCE"/>
    <property type="match status" value="1"/>
</dbReference>
<feature type="compositionally biased region" description="Low complexity" evidence="1">
    <location>
        <begin position="108"/>
        <end position="119"/>
    </location>
</feature>
<dbReference type="AlphaFoldDB" id="A0A9P5ZBR6"/>
<accession>A0A9P5ZBR6</accession>
<evidence type="ECO:0008006" key="4">
    <source>
        <dbReference type="Google" id="ProtNLM"/>
    </source>
</evidence>